<reference evidence="1 2" key="1">
    <citation type="journal article" date="2019" name="Commun. Biol.">
        <title>The bagworm genome reveals a unique fibroin gene that provides high tensile strength.</title>
        <authorList>
            <person name="Kono N."/>
            <person name="Nakamura H."/>
            <person name="Ohtoshi R."/>
            <person name="Tomita M."/>
            <person name="Numata K."/>
            <person name="Arakawa K."/>
        </authorList>
    </citation>
    <scope>NUCLEOTIDE SEQUENCE [LARGE SCALE GENOMIC DNA]</scope>
</reference>
<name>A0A4C1XAQ2_EUMVA</name>
<evidence type="ECO:0000313" key="2">
    <source>
        <dbReference type="Proteomes" id="UP000299102"/>
    </source>
</evidence>
<comment type="caution">
    <text evidence="1">The sequence shown here is derived from an EMBL/GenBank/DDBJ whole genome shotgun (WGS) entry which is preliminary data.</text>
</comment>
<keyword evidence="2" id="KW-1185">Reference proteome</keyword>
<dbReference type="AlphaFoldDB" id="A0A4C1XAQ2"/>
<sequence length="98" mass="11423">MLRPMSRAKPRNNDERFLNETRGQRIFATDREHGQFVIRTEQPRPSAARGRRAAGRRAKRPLYNNTFELGVGSLGIRSGDLRRRLHHACRRVFARRNG</sequence>
<proteinExistence type="predicted"/>
<gene>
    <name evidence="1" type="ORF">EVAR_45527_1</name>
</gene>
<dbReference type="EMBL" id="BGZK01000759">
    <property type="protein sequence ID" value="GBP59347.1"/>
    <property type="molecule type" value="Genomic_DNA"/>
</dbReference>
<dbReference type="Proteomes" id="UP000299102">
    <property type="component" value="Unassembled WGS sequence"/>
</dbReference>
<evidence type="ECO:0000313" key="1">
    <source>
        <dbReference type="EMBL" id="GBP59347.1"/>
    </source>
</evidence>
<protein>
    <submittedName>
        <fullName evidence="1">Uncharacterized protein</fullName>
    </submittedName>
</protein>
<organism evidence="1 2">
    <name type="scientific">Eumeta variegata</name>
    <name type="common">Bagworm moth</name>
    <name type="synonym">Eumeta japonica</name>
    <dbReference type="NCBI Taxonomy" id="151549"/>
    <lineage>
        <taxon>Eukaryota</taxon>
        <taxon>Metazoa</taxon>
        <taxon>Ecdysozoa</taxon>
        <taxon>Arthropoda</taxon>
        <taxon>Hexapoda</taxon>
        <taxon>Insecta</taxon>
        <taxon>Pterygota</taxon>
        <taxon>Neoptera</taxon>
        <taxon>Endopterygota</taxon>
        <taxon>Lepidoptera</taxon>
        <taxon>Glossata</taxon>
        <taxon>Ditrysia</taxon>
        <taxon>Tineoidea</taxon>
        <taxon>Psychidae</taxon>
        <taxon>Oiketicinae</taxon>
        <taxon>Eumeta</taxon>
    </lineage>
</organism>
<accession>A0A4C1XAQ2</accession>